<organism evidence="3 4">
    <name type="scientific">Genlisea aurea</name>
    <dbReference type="NCBI Taxonomy" id="192259"/>
    <lineage>
        <taxon>Eukaryota</taxon>
        <taxon>Viridiplantae</taxon>
        <taxon>Streptophyta</taxon>
        <taxon>Embryophyta</taxon>
        <taxon>Tracheophyta</taxon>
        <taxon>Spermatophyta</taxon>
        <taxon>Magnoliopsida</taxon>
        <taxon>eudicotyledons</taxon>
        <taxon>Gunneridae</taxon>
        <taxon>Pentapetalae</taxon>
        <taxon>asterids</taxon>
        <taxon>lamiids</taxon>
        <taxon>Lamiales</taxon>
        <taxon>Lentibulariaceae</taxon>
        <taxon>Genlisea</taxon>
    </lineage>
</organism>
<dbReference type="GO" id="GO:0016788">
    <property type="term" value="F:hydrolase activity, acting on ester bonds"/>
    <property type="evidence" value="ECO:0007669"/>
    <property type="project" value="InterPro"/>
</dbReference>
<dbReference type="OrthoDB" id="1600564at2759"/>
<accession>S8C330</accession>
<dbReference type="Pfam" id="PF00657">
    <property type="entry name" value="Lipase_GDSL"/>
    <property type="match status" value="1"/>
</dbReference>
<reference evidence="3 4" key="1">
    <citation type="journal article" date="2013" name="BMC Genomics">
        <title>The miniature genome of a carnivorous plant Genlisea aurea contains a low number of genes and short non-coding sequences.</title>
        <authorList>
            <person name="Leushkin E.V."/>
            <person name="Sutormin R.A."/>
            <person name="Nabieva E.R."/>
            <person name="Penin A.A."/>
            <person name="Kondrashov A.S."/>
            <person name="Logacheva M.D."/>
        </authorList>
    </citation>
    <scope>NUCLEOTIDE SEQUENCE [LARGE SCALE GENOMIC DNA]</scope>
</reference>
<feature type="non-terminal residue" evidence="3">
    <location>
        <position position="1"/>
    </location>
</feature>
<name>S8C330_9LAMI</name>
<protein>
    <recommendedName>
        <fullName evidence="5">GDSL esterase/lipase</fullName>
    </recommendedName>
</protein>
<keyword evidence="4" id="KW-1185">Reference proteome</keyword>
<evidence type="ECO:0000313" key="3">
    <source>
        <dbReference type="EMBL" id="EPS61059.1"/>
    </source>
</evidence>
<dbReference type="EMBL" id="AUSU01007109">
    <property type="protein sequence ID" value="EPS61059.1"/>
    <property type="molecule type" value="Genomic_DNA"/>
</dbReference>
<dbReference type="AlphaFoldDB" id="S8C330"/>
<evidence type="ECO:0008006" key="5">
    <source>
        <dbReference type="Google" id="ProtNLM"/>
    </source>
</evidence>
<dbReference type="PANTHER" id="PTHR22835:SF588">
    <property type="entry name" value="ALPHA-L-FUCOSIDASE 3"/>
    <property type="match status" value="1"/>
</dbReference>
<feature type="non-terminal residue" evidence="3">
    <location>
        <position position="175"/>
    </location>
</feature>
<dbReference type="InterPro" id="IPR001087">
    <property type="entry name" value="GDSL"/>
</dbReference>
<evidence type="ECO:0000256" key="2">
    <source>
        <dbReference type="ARBA" id="ARBA00023180"/>
    </source>
</evidence>
<dbReference type="PANTHER" id="PTHR22835">
    <property type="entry name" value="ZINC FINGER FYVE DOMAIN CONTAINING PROTEIN"/>
    <property type="match status" value="1"/>
</dbReference>
<evidence type="ECO:0000256" key="1">
    <source>
        <dbReference type="ARBA" id="ARBA00008668"/>
    </source>
</evidence>
<proteinExistence type="inferred from homology"/>
<dbReference type="Proteomes" id="UP000015453">
    <property type="component" value="Unassembled WGS sequence"/>
</dbReference>
<evidence type="ECO:0000313" key="4">
    <source>
        <dbReference type="Proteomes" id="UP000015453"/>
    </source>
</evidence>
<dbReference type="Gene3D" id="3.40.50.1110">
    <property type="entry name" value="SGNH hydrolase"/>
    <property type="match status" value="1"/>
</dbReference>
<comment type="caution">
    <text evidence="3">The sequence shown here is derived from an EMBL/GenBank/DDBJ whole genome shotgun (WGS) entry which is preliminary data.</text>
</comment>
<gene>
    <name evidence="3" type="ORF">M569_13740</name>
</gene>
<sequence length="175" mass="19507">YSHGGRWFWIHNTGPTGCLPYVMDRIPITAAEVDRTGCAVPVNEAAQYFNGKLKETVIQLREELTSAALTYVEVYSVKYELIANARKHGFVHPLRACCGHGGKYNYSRRFGCGSTIRAAKGKEEILVGKSCRDPSVVINWDGVHYTQAANHWVFNRISTGNYSDPPNPLTAACRR</sequence>
<keyword evidence="2" id="KW-0325">Glycoprotein</keyword>
<comment type="similarity">
    <text evidence="1">Belongs to the 'GDSL' lipolytic enzyme family.</text>
</comment>
<dbReference type="InterPro" id="IPR036514">
    <property type="entry name" value="SGNH_hydro_sf"/>
</dbReference>